<reference evidence="2 3" key="1">
    <citation type="journal article" date="2016" name="Int. J. Syst. Evol. Microbiol.">
        <title>Acidipila dinghuensis sp. nov., an acidobacterium isolated from forest soil.</title>
        <authorList>
            <person name="Jiang Y.W."/>
            <person name="Wang J."/>
            <person name="Chen M.H."/>
            <person name="Lv Y.Y."/>
            <person name="Qiu L.H."/>
        </authorList>
    </citation>
    <scope>NUCLEOTIDE SEQUENCE [LARGE SCALE GENOMIC DNA]</scope>
    <source>
        <strain evidence="2 3">DHOF10</strain>
    </source>
</reference>
<protein>
    <submittedName>
        <fullName evidence="2">DUF1837 domain-containing protein</fullName>
    </submittedName>
</protein>
<organism evidence="2 3">
    <name type="scientific">Silvibacterium dinghuense</name>
    <dbReference type="NCBI Taxonomy" id="1560006"/>
    <lineage>
        <taxon>Bacteria</taxon>
        <taxon>Pseudomonadati</taxon>
        <taxon>Acidobacteriota</taxon>
        <taxon>Terriglobia</taxon>
        <taxon>Terriglobales</taxon>
        <taxon>Acidobacteriaceae</taxon>
        <taxon>Silvibacterium</taxon>
    </lineage>
</organism>
<evidence type="ECO:0000313" key="3">
    <source>
        <dbReference type="Proteomes" id="UP000290253"/>
    </source>
</evidence>
<dbReference type="InterPro" id="IPR014976">
    <property type="entry name" value="AbpA_HamA_C"/>
</dbReference>
<sequence length="326" mass="36373">MEANIAIVGVETQARQCGRQILFITYAEHRYSGTYRKLSLGPTLSVYDQKPARFLIDLTDKKHANLNSSIYCAGFELGKWRCSQLAFHLAEWLPDYALIEEELRVNHGNMVLKLNQAAIRVYTSEKYQKRGEAGEIALHAVCRDFFQTIPISPRVFYKSASNDLVKAFDMVHARLPEGEPVELWLGESKLWEQGDSAIADAIKSVRAHIDAGFLANEKLILGPQIPKDTPRYEEIVKLFHKSTSLDSFLKSSVFVIGILCDSASAAAALQHDAQYLAGVEAEMEKLAKSLNDTGLPGQLRMLLAYIPLATKESLVAAFDQRLKGLQ</sequence>
<dbReference type="RefSeq" id="WP_129207780.1">
    <property type="nucleotide sequence ID" value="NZ_BMGU01000001.1"/>
</dbReference>
<comment type="caution">
    <text evidence="2">The sequence shown here is derived from an EMBL/GenBank/DDBJ whole genome shotgun (WGS) entry which is preliminary data.</text>
</comment>
<proteinExistence type="predicted"/>
<dbReference type="EMBL" id="SDMK01000001">
    <property type="protein sequence ID" value="RXS98001.1"/>
    <property type="molecule type" value="Genomic_DNA"/>
</dbReference>
<dbReference type="Pfam" id="PF08878">
    <property type="entry name" value="HamA"/>
    <property type="match status" value="1"/>
</dbReference>
<evidence type="ECO:0000313" key="2">
    <source>
        <dbReference type="EMBL" id="RXS98001.1"/>
    </source>
</evidence>
<evidence type="ECO:0000259" key="1">
    <source>
        <dbReference type="Pfam" id="PF08878"/>
    </source>
</evidence>
<gene>
    <name evidence="2" type="ORF">ESZ00_09185</name>
</gene>
<name>A0A4Q1SK03_9BACT</name>
<dbReference type="AlphaFoldDB" id="A0A4Q1SK03"/>
<keyword evidence="3" id="KW-1185">Reference proteome</keyword>
<dbReference type="OrthoDB" id="785623at2"/>
<accession>A0A4Q1SK03</accession>
<dbReference type="Proteomes" id="UP000290253">
    <property type="component" value="Unassembled WGS sequence"/>
</dbReference>
<feature type="domain" description="Anti-bacteriophage protein A/HamA C-terminal" evidence="1">
    <location>
        <begin position="60"/>
        <end position="322"/>
    </location>
</feature>